<dbReference type="RefSeq" id="WP_306885308.1">
    <property type="nucleotide sequence ID" value="NZ_JAUSUL010000002.1"/>
</dbReference>
<dbReference type="Proteomes" id="UP001229244">
    <property type="component" value="Unassembled WGS sequence"/>
</dbReference>
<feature type="transmembrane region" description="Helical" evidence="1">
    <location>
        <begin position="21"/>
        <end position="40"/>
    </location>
</feature>
<evidence type="ECO:0000313" key="2">
    <source>
        <dbReference type="EMBL" id="MDQ0315478.1"/>
    </source>
</evidence>
<keyword evidence="1" id="KW-1133">Transmembrane helix</keyword>
<evidence type="ECO:0000313" key="3">
    <source>
        <dbReference type="Proteomes" id="UP001229244"/>
    </source>
</evidence>
<gene>
    <name evidence="2" type="ORF">J2S73_001935</name>
</gene>
<reference evidence="2" key="1">
    <citation type="submission" date="2023-07" db="EMBL/GenBank/DDBJ databases">
        <title>Genomic Encyclopedia of Type Strains, Phase IV (KMG-IV): sequencing the most valuable type-strain genomes for metagenomic binning, comparative biology and taxonomic classification.</title>
        <authorList>
            <person name="Goeker M."/>
        </authorList>
    </citation>
    <scope>NUCLEOTIDE SEQUENCE</scope>
    <source>
        <strain evidence="2">DSM 21202</strain>
    </source>
</reference>
<organism evidence="2 3">
    <name type="scientific">Amorphus orientalis</name>
    <dbReference type="NCBI Taxonomy" id="649198"/>
    <lineage>
        <taxon>Bacteria</taxon>
        <taxon>Pseudomonadati</taxon>
        <taxon>Pseudomonadota</taxon>
        <taxon>Alphaproteobacteria</taxon>
        <taxon>Hyphomicrobiales</taxon>
        <taxon>Amorphaceae</taxon>
        <taxon>Amorphus</taxon>
    </lineage>
</organism>
<comment type="caution">
    <text evidence="2">The sequence shown here is derived from an EMBL/GenBank/DDBJ whole genome shotgun (WGS) entry which is preliminary data.</text>
</comment>
<accession>A0AAE4ASP7</accession>
<protein>
    <submittedName>
        <fullName evidence="2">Uncharacterized protein</fullName>
    </submittedName>
</protein>
<proteinExistence type="predicted"/>
<sequence>MQHGPLSLSQRNLQEQEAFRRIYLLTFPLFLLAALIARLASVWPGHLLVRTGDRKTIFGEAKALANSTIPFAFIR</sequence>
<keyword evidence="1" id="KW-0472">Membrane</keyword>
<dbReference type="EMBL" id="JAUSUL010000002">
    <property type="protein sequence ID" value="MDQ0315478.1"/>
    <property type="molecule type" value="Genomic_DNA"/>
</dbReference>
<dbReference type="AlphaFoldDB" id="A0AAE4ASP7"/>
<evidence type="ECO:0000256" key="1">
    <source>
        <dbReference type="SAM" id="Phobius"/>
    </source>
</evidence>
<name>A0AAE4ASP7_9HYPH</name>
<keyword evidence="3" id="KW-1185">Reference proteome</keyword>
<keyword evidence="1" id="KW-0812">Transmembrane</keyword>